<dbReference type="RefSeq" id="WP_052405692.1">
    <property type="nucleotide sequence ID" value="NZ_BBLU01000005.1"/>
</dbReference>
<dbReference type="PROSITE" id="PS01031">
    <property type="entry name" value="SHSP"/>
    <property type="match status" value="1"/>
</dbReference>
<evidence type="ECO:0000259" key="3">
    <source>
        <dbReference type="PROSITE" id="PS01031"/>
    </source>
</evidence>
<dbReference type="Proteomes" id="UP000183315">
    <property type="component" value="Unassembled WGS sequence"/>
</dbReference>
<accession>A0A1H6XAZ7</accession>
<comment type="similarity">
    <text evidence="1 2">Belongs to the small heat shock protein (HSP20) family.</text>
</comment>
<reference evidence="6" key="1">
    <citation type="submission" date="2016-10" db="EMBL/GenBank/DDBJ databases">
        <authorList>
            <person name="Varghese N."/>
        </authorList>
    </citation>
    <scope>NUCLEOTIDE SEQUENCE [LARGE SCALE GENOMIC DNA]</scope>
    <source>
        <strain evidence="6">DSM 24868</strain>
    </source>
</reference>
<keyword evidence="5" id="KW-0346">Stress response</keyword>
<dbReference type="Pfam" id="PF00011">
    <property type="entry name" value="HSP20"/>
    <property type="match status" value="1"/>
</dbReference>
<protein>
    <submittedName>
        <fullName evidence="5">Heat shock protein Hsp20</fullName>
    </submittedName>
</protein>
<feature type="domain" description="SHSP" evidence="3">
    <location>
        <begin position="35"/>
        <end position="148"/>
    </location>
</feature>
<dbReference type="eggNOG" id="COG0071">
    <property type="taxonomic scope" value="Bacteria"/>
</dbReference>
<name>A0A1H6XAZ7_9MICO</name>
<organism evidence="5 6">
    <name type="scientific">Demequina mangrovi</name>
    <dbReference type="NCBI Taxonomy" id="1043493"/>
    <lineage>
        <taxon>Bacteria</taxon>
        <taxon>Bacillati</taxon>
        <taxon>Actinomycetota</taxon>
        <taxon>Actinomycetes</taxon>
        <taxon>Micrococcales</taxon>
        <taxon>Demequinaceae</taxon>
        <taxon>Demequina</taxon>
    </lineage>
</organism>
<evidence type="ECO:0000313" key="5">
    <source>
        <dbReference type="EMBL" id="SEJ23757.1"/>
    </source>
</evidence>
<dbReference type="PROSITE" id="PS51203">
    <property type="entry name" value="CS"/>
    <property type="match status" value="1"/>
</dbReference>
<dbReference type="InterPro" id="IPR031107">
    <property type="entry name" value="Small_HSP"/>
</dbReference>
<dbReference type="EMBL" id="FNZI01000002">
    <property type="protein sequence ID" value="SEJ23757.1"/>
    <property type="molecule type" value="Genomic_DNA"/>
</dbReference>
<proteinExistence type="inferred from homology"/>
<dbReference type="OrthoDB" id="5242916at2"/>
<keyword evidence="6" id="KW-1185">Reference proteome</keyword>
<dbReference type="STRING" id="1043493.SAMN05421637_1274"/>
<evidence type="ECO:0000256" key="2">
    <source>
        <dbReference type="RuleBase" id="RU003616"/>
    </source>
</evidence>
<dbReference type="PANTHER" id="PTHR11527">
    <property type="entry name" value="HEAT-SHOCK PROTEIN 20 FAMILY MEMBER"/>
    <property type="match status" value="1"/>
</dbReference>
<feature type="domain" description="CS" evidence="4">
    <location>
        <begin position="40"/>
        <end position="143"/>
    </location>
</feature>
<dbReference type="SUPFAM" id="SSF49764">
    <property type="entry name" value="HSP20-like chaperones"/>
    <property type="match status" value="1"/>
</dbReference>
<sequence length="149" mass="16582">MAREVLRRSVPAAAAGPWPDDFQRIVQQFFGDTGTSLAGAFSPALDVEETEDGFTMHIELPGVKPEEVDVSLEENVLTVSGKRDFYDEKDADGFRRVERRFGSFHRAVRLPDRVDPDKVGATYKDGLLTVTVAKAESAKPRRIQVSTDR</sequence>
<dbReference type="Gene3D" id="2.60.40.790">
    <property type="match status" value="1"/>
</dbReference>
<evidence type="ECO:0000256" key="1">
    <source>
        <dbReference type="PROSITE-ProRule" id="PRU00285"/>
    </source>
</evidence>
<dbReference type="InterPro" id="IPR002068">
    <property type="entry name" value="A-crystallin/Hsp20_dom"/>
</dbReference>
<evidence type="ECO:0000313" key="6">
    <source>
        <dbReference type="Proteomes" id="UP000183315"/>
    </source>
</evidence>
<dbReference type="CDD" id="cd06464">
    <property type="entry name" value="ACD_sHsps-like"/>
    <property type="match status" value="1"/>
</dbReference>
<dbReference type="InterPro" id="IPR008978">
    <property type="entry name" value="HSP20-like_chaperone"/>
</dbReference>
<dbReference type="AlphaFoldDB" id="A0A1H6XAZ7"/>
<gene>
    <name evidence="5" type="ORF">SAMN05421637_1274</name>
</gene>
<dbReference type="InterPro" id="IPR007052">
    <property type="entry name" value="CS_dom"/>
</dbReference>
<evidence type="ECO:0000259" key="4">
    <source>
        <dbReference type="PROSITE" id="PS51203"/>
    </source>
</evidence>